<reference evidence="4" key="1">
    <citation type="submission" date="2019-11" db="EMBL/GenBank/DDBJ databases">
        <authorList>
            <person name="Feng L."/>
        </authorList>
    </citation>
    <scope>NUCLEOTIDE SEQUENCE</scope>
    <source>
        <strain evidence="4">CnexileLFYP112</strain>
    </source>
</reference>
<proteinExistence type="inferred from homology"/>
<dbReference type="GO" id="GO:0000287">
    <property type="term" value="F:magnesium ion binding"/>
    <property type="evidence" value="ECO:0007669"/>
    <property type="project" value="InterPro"/>
</dbReference>
<evidence type="ECO:0000259" key="3">
    <source>
        <dbReference type="Pfam" id="PF01648"/>
    </source>
</evidence>
<feature type="domain" description="4'-phosphopantetheinyl transferase" evidence="3">
    <location>
        <begin position="90"/>
        <end position="188"/>
    </location>
</feature>
<keyword evidence="2 4" id="KW-0808">Transferase</keyword>
<evidence type="ECO:0000256" key="1">
    <source>
        <dbReference type="ARBA" id="ARBA00010990"/>
    </source>
</evidence>
<dbReference type="SUPFAM" id="SSF56214">
    <property type="entry name" value="4'-phosphopantetheinyl transferase"/>
    <property type="match status" value="1"/>
</dbReference>
<dbReference type="GO" id="GO:0005829">
    <property type="term" value="C:cytosol"/>
    <property type="evidence" value="ECO:0007669"/>
    <property type="project" value="TreeGrafter"/>
</dbReference>
<dbReference type="GO" id="GO:0008897">
    <property type="term" value="F:holo-[acyl-carrier-protein] synthase activity"/>
    <property type="evidence" value="ECO:0007669"/>
    <property type="project" value="InterPro"/>
</dbReference>
<dbReference type="EMBL" id="CACRTG010000001">
    <property type="protein sequence ID" value="VYS77936.1"/>
    <property type="molecule type" value="Genomic_DNA"/>
</dbReference>
<dbReference type="EC" id="2.7.8.-" evidence="4"/>
<evidence type="ECO:0000313" key="4">
    <source>
        <dbReference type="EMBL" id="VYS77936.1"/>
    </source>
</evidence>
<name>A0A6N2RAW2_9FIRM</name>
<accession>A0A6N2RAW2</accession>
<dbReference type="InterPro" id="IPR008278">
    <property type="entry name" value="4-PPantetheinyl_Trfase_dom"/>
</dbReference>
<dbReference type="PANTHER" id="PTHR12215:SF10">
    <property type="entry name" value="L-AMINOADIPATE-SEMIALDEHYDE DEHYDROGENASE-PHOSPHOPANTETHEINYL TRANSFERASE"/>
    <property type="match status" value="1"/>
</dbReference>
<dbReference type="Gene3D" id="3.90.470.20">
    <property type="entry name" value="4'-phosphopantetheinyl transferase domain"/>
    <property type="match status" value="1"/>
</dbReference>
<protein>
    <submittedName>
        <fullName evidence="4">4'-phosphopantetheinyl transferase sfp</fullName>
        <ecNumber evidence="4">2.7.8.-</ecNumber>
    </submittedName>
</protein>
<dbReference type="AlphaFoldDB" id="A0A6N2RAW2"/>
<dbReference type="PANTHER" id="PTHR12215">
    <property type="entry name" value="PHOSPHOPANTETHEINE TRANSFERASE"/>
    <property type="match status" value="1"/>
</dbReference>
<sequence length="210" mass="24866">MIRTWIADVTSLLEKEKYLQYYKIVPDFRKEKADKIVYQEGKALSVGVWVLYEKMRRTYGLSKNAVFNLSHSGQYVLCSVVDSERQIWHLGCDIEGVKQVRLDVARRFFCASEFQRIVEQNTEAERAEEFYRYWVLKESFMKATRLGMKLGLDQFEIGFSKEGNPYLLKQPEEFPQRYYFKEYTIADIPYKIAVCSNCSEFSKTIEKIEL</sequence>
<gene>
    <name evidence="4" type="primary">sfp</name>
    <name evidence="4" type="ORF">CNLFYP112_00069</name>
</gene>
<dbReference type="InterPro" id="IPR037143">
    <property type="entry name" value="4-PPantetheinyl_Trfase_dom_sf"/>
</dbReference>
<organism evidence="4">
    <name type="scientific">[Clostridium] nexile</name>
    <dbReference type="NCBI Taxonomy" id="29361"/>
    <lineage>
        <taxon>Bacteria</taxon>
        <taxon>Bacillati</taxon>
        <taxon>Bacillota</taxon>
        <taxon>Clostridia</taxon>
        <taxon>Lachnospirales</taxon>
        <taxon>Lachnospiraceae</taxon>
        <taxon>Tyzzerella</taxon>
    </lineage>
</organism>
<dbReference type="Pfam" id="PF01648">
    <property type="entry name" value="ACPS"/>
    <property type="match status" value="1"/>
</dbReference>
<comment type="similarity">
    <text evidence="1">Belongs to the P-Pant transferase superfamily. Gsp/Sfp/HetI/AcpT family.</text>
</comment>
<dbReference type="GO" id="GO:0019878">
    <property type="term" value="P:lysine biosynthetic process via aminoadipic acid"/>
    <property type="evidence" value="ECO:0007669"/>
    <property type="project" value="TreeGrafter"/>
</dbReference>
<evidence type="ECO:0000256" key="2">
    <source>
        <dbReference type="ARBA" id="ARBA00022679"/>
    </source>
</evidence>
<dbReference type="InterPro" id="IPR050559">
    <property type="entry name" value="P-Pant_transferase_sf"/>
</dbReference>